<dbReference type="AlphaFoldDB" id="A0A0A9AB34"/>
<sequence length="24" mass="2689">MCPSFIRGETIWFSSSFPGAELLL</sequence>
<dbReference type="EMBL" id="GBRH01251710">
    <property type="protein sequence ID" value="JAD46185.1"/>
    <property type="molecule type" value="Transcribed_RNA"/>
</dbReference>
<reference evidence="1" key="1">
    <citation type="submission" date="2014-09" db="EMBL/GenBank/DDBJ databases">
        <authorList>
            <person name="Magalhaes I.L.F."/>
            <person name="Oliveira U."/>
            <person name="Santos F.R."/>
            <person name="Vidigal T.H.D.A."/>
            <person name="Brescovit A.D."/>
            <person name="Santos A.J."/>
        </authorList>
    </citation>
    <scope>NUCLEOTIDE SEQUENCE</scope>
    <source>
        <tissue evidence="1">Shoot tissue taken approximately 20 cm above the soil surface</tissue>
    </source>
</reference>
<organism evidence="1">
    <name type="scientific">Arundo donax</name>
    <name type="common">Giant reed</name>
    <name type="synonym">Donax arundinaceus</name>
    <dbReference type="NCBI Taxonomy" id="35708"/>
    <lineage>
        <taxon>Eukaryota</taxon>
        <taxon>Viridiplantae</taxon>
        <taxon>Streptophyta</taxon>
        <taxon>Embryophyta</taxon>
        <taxon>Tracheophyta</taxon>
        <taxon>Spermatophyta</taxon>
        <taxon>Magnoliopsida</taxon>
        <taxon>Liliopsida</taxon>
        <taxon>Poales</taxon>
        <taxon>Poaceae</taxon>
        <taxon>PACMAD clade</taxon>
        <taxon>Arundinoideae</taxon>
        <taxon>Arundineae</taxon>
        <taxon>Arundo</taxon>
    </lineage>
</organism>
<name>A0A0A9AB34_ARUDO</name>
<protein>
    <submittedName>
        <fullName evidence="1">Uncharacterized protein</fullName>
    </submittedName>
</protein>
<reference evidence="1" key="2">
    <citation type="journal article" date="2015" name="Data Brief">
        <title>Shoot transcriptome of the giant reed, Arundo donax.</title>
        <authorList>
            <person name="Barrero R.A."/>
            <person name="Guerrero F.D."/>
            <person name="Moolhuijzen P."/>
            <person name="Goolsby J.A."/>
            <person name="Tidwell J."/>
            <person name="Bellgard S.E."/>
            <person name="Bellgard M.I."/>
        </authorList>
    </citation>
    <scope>NUCLEOTIDE SEQUENCE</scope>
    <source>
        <tissue evidence="1">Shoot tissue taken approximately 20 cm above the soil surface</tissue>
    </source>
</reference>
<accession>A0A0A9AB34</accession>
<proteinExistence type="predicted"/>
<evidence type="ECO:0000313" key="1">
    <source>
        <dbReference type="EMBL" id="JAD46185.1"/>
    </source>
</evidence>